<name>A0A9Y6JC63_9CICH</name>
<keyword evidence="2" id="KW-0812">Transmembrane</keyword>
<feature type="domain" description="Immunoglobulin" evidence="3">
    <location>
        <begin position="61"/>
        <end position="158"/>
    </location>
</feature>
<gene>
    <name evidence="5" type="primary">LOC102208704</name>
</gene>
<evidence type="ECO:0000256" key="2">
    <source>
        <dbReference type="SAM" id="Phobius"/>
    </source>
</evidence>
<dbReference type="SUPFAM" id="SSF48726">
    <property type="entry name" value="Immunoglobulin"/>
    <property type="match status" value="2"/>
</dbReference>
<feature type="domain" description="Immunoglobulin" evidence="3">
    <location>
        <begin position="166"/>
        <end position="255"/>
    </location>
</feature>
<reference evidence="5" key="1">
    <citation type="submission" date="2025-08" db="UniProtKB">
        <authorList>
            <consortium name="RefSeq"/>
        </authorList>
    </citation>
    <scope>IDENTIFICATION</scope>
</reference>
<evidence type="ECO:0000256" key="1">
    <source>
        <dbReference type="ARBA" id="ARBA00023319"/>
    </source>
</evidence>
<dbReference type="Pfam" id="PF00047">
    <property type="entry name" value="ig"/>
    <property type="match status" value="1"/>
</dbReference>
<organism evidence="4 5">
    <name type="scientific">Pundamilia nyererei</name>
    <dbReference type="NCBI Taxonomy" id="303518"/>
    <lineage>
        <taxon>Eukaryota</taxon>
        <taxon>Metazoa</taxon>
        <taxon>Chordata</taxon>
        <taxon>Craniata</taxon>
        <taxon>Vertebrata</taxon>
        <taxon>Euteleostomi</taxon>
        <taxon>Actinopterygii</taxon>
        <taxon>Neopterygii</taxon>
        <taxon>Teleostei</taxon>
        <taxon>Neoteleostei</taxon>
        <taxon>Acanthomorphata</taxon>
        <taxon>Ovalentaria</taxon>
        <taxon>Cichlomorphae</taxon>
        <taxon>Cichliformes</taxon>
        <taxon>Cichlidae</taxon>
        <taxon>African cichlids</taxon>
        <taxon>Pseudocrenilabrinae</taxon>
        <taxon>Haplochromini</taxon>
        <taxon>Pundamilia</taxon>
    </lineage>
</organism>
<dbReference type="PANTHER" id="PTHR11422:SF10">
    <property type="entry name" value="IG-LIKE DOMAIN-CONTAINING PROTEIN"/>
    <property type="match status" value="1"/>
</dbReference>
<accession>A0A9Y6JC63</accession>
<dbReference type="SMART" id="SM00409">
    <property type="entry name" value="IG"/>
    <property type="match status" value="2"/>
</dbReference>
<protein>
    <submittedName>
        <fullName evidence="5">Uncharacterized protein LOC102208704</fullName>
    </submittedName>
</protein>
<dbReference type="RefSeq" id="XP_013767059.1">
    <property type="nucleotide sequence ID" value="XM_013911605.1"/>
</dbReference>
<dbReference type="PANTHER" id="PTHR11422">
    <property type="entry name" value="T-CELL SURFACE GLYCOPROTEIN CD4"/>
    <property type="match status" value="1"/>
</dbReference>
<dbReference type="GeneID" id="102208704"/>
<evidence type="ECO:0000313" key="4">
    <source>
        <dbReference type="Proteomes" id="UP000695023"/>
    </source>
</evidence>
<sequence>MSSNGTARMLHVGFYFCGDRNFSHMKQKGFIFIFLLVWNFSTFSGNMTVNLNEQRDILRVATQLNFSLGCRAVIPCQHYIHRSDSFKWFYMKDHSSKQVQLFFRNKRGILYHQMSNPKLRIGSNHSLLISSFTEEDEGVYWCETCQETCQKSTDIIVKKETWKDVNETVYFVAGSSFQHTCSSELDKINFWTFEATTAVGKSEVRATTDNLTFNKSIYIGNVRREDAGKYTCWMSSCVGHSIKRVTINLCVVTVYDSKDSSASCAVTCSMKSNNPNRTSTTSVPVHPHGSLKCNIDSVFDGYTTIDRTQSELDTRYQTSEL</sequence>
<dbReference type="InterPro" id="IPR013151">
    <property type="entry name" value="Immunoglobulin_dom"/>
</dbReference>
<dbReference type="InterPro" id="IPR013106">
    <property type="entry name" value="Ig_V-set"/>
</dbReference>
<dbReference type="InterPro" id="IPR003599">
    <property type="entry name" value="Ig_sub"/>
</dbReference>
<dbReference type="Pfam" id="PF07686">
    <property type="entry name" value="V-set"/>
    <property type="match status" value="1"/>
</dbReference>
<keyword evidence="2" id="KW-1133">Transmembrane helix</keyword>
<dbReference type="Gene3D" id="2.60.40.10">
    <property type="entry name" value="Immunoglobulins"/>
    <property type="match status" value="2"/>
</dbReference>
<dbReference type="Proteomes" id="UP000695023">
    <property type="component" value="Unplaced"/>
</dbReference>
<evidence type="ECO:0000313" key="5">
    <source>
        <dbReference type="RefSeq" id="XP_013767059.1"/>
    </source>
</evidence>
<keyword evidence="2" id="KW-0472">Membrane</keyword>
<evidence type="ECO:0000259" key="3">
    <source>
        <dbReference type="SMART" id="SM00409"/>
    </source>
</evidence>
<feature type="transmembrane region" description="Helical" evidence="2">
    <location>
        <begin position="30"/>
        <end position="49"/>
    </location>
</feature>
<dbReference type="AlphaFoldDB" id="A0A9Y6JC63"/>
<proteinExistence type="predicted"/>
<dbReference type="InterPro" id="IPR036179">
    <property type="entry name" value="Ig-like_dom_sf"/>
</dbReference>
<dbReference type="InterPro" id="IPR013783">
    <property type="entry name" value="Ig-like_fold"/>
</dbReference>
<keyword evidence="4" id="KW-1185">Reference proteome</keyword>
<keyword evidence="1" id="KW-0393">Immunoglobulin domain</keyword>